<gene>
    <name evidence="5" type="ORF">SNR37_003852</name>
</gene>
<dbReference type="PANTHER" id="PTHR30061">
    <property type="entry name" value="MALTOSE-BINDING PERIPLASMIC PROTEIN"/>
    <property type="match status" value="1"/>
</dbReference>
<evidence type="ECO:0000256" key="4">
    <source>
        <dbReference type="SAM" id="SignalP"/>
    </source>
</evidence>
<keyword evidence="6" id="KW-1185">Reference proteome</keyword>
<sequence length="422" mass="48777">MNYQSKWLRLIPLCFVLLVPWQANAQDSLDKQYTLTLALMPSSGKQRQAYKQLIERFSRVYPQVKVGTLVYENEYYKKNIEDIIKNNDGKGDLFFWFGGERLRGLAKNNLILDISSWWQQANWQNTFSPAAQRASQHQQYYYALPINYYQWGFYYRQSMIRYQPNTFDSWQQFLSSCQRLAKQGQHLVTIGSKEAWPVAAWFDYLNLRINGLAFHQQLLAGDIAYTDKRVEQIFTYWQQAIDAQCFVPNSDSMGWKQALPAMYREKAAAILMGNFFLAAVPDRVRNDLAFAAFPPVIEGQKQYEEAPVDVIVAHPQAQSNIAAFWFLDFLSKDDVLNELNQQLGKINPLPNSKTSEDRFIQAGTQLLNSASGVSQFFDRDSPKQFASPAMDIMVEFLEQRMSIEEAMAQLEALRLKVFAIAQ</sequence>
<organism evidence="5 6">
    <name type="scientific">Agarivorans aestuarii</name>
    <dbReference type="NCBI Taxonomy" id="1563703"/>
    <lineage>
        <taxon>Bacteria</taxon>
        <taxon>Pseudomonadati</taxon>
        <taxon>Pseudomonadota</taxon>
        <taxon>Gammaproteobacteria</taxon>
        <taxon>Alteromonadales</taxon>
        <taxon>Alteromonadaceae</taxon>
        <taxon>Agarivorans</taxon>
    </lineage>
</organism>
<evidence type="ECO:0000313" key="6">
    <source>
        <dbReference type="Proteomes" id="UP001310248"/>
    </source>
</evidence>
<dbReference type="Pfam" id="PF01547">
    <property type="entry name" value="SBP_bac_1"/>
    <property type="match status" value="1"/>
</dbReference>
<dbReference type="PANTHER" id="PTHR30061:SF50">
    <property type="entry name" value="MALTOSE_MALTODEXTRIN-BINDING PERIPLASMIC PROTEIN"/>
    <property type="match status" value="1"/>
</dbReference>
<reference evidence="6" key="1">
    <citation type="submission" date="2023-07" db="EMBL/GenBank/DDBJ databases">
        <title>Draft genome sequence of Agarivorans aestuarii strain ZMCS4, a CAZymes producing bacteria isolated from the marine brown algae Clodostephus spongiosus.</title>
        <authorList>
            <person name="Lorente B."/>
            <person name="Cabral C."/>
            <person name="Frias J."/>
            <person name="Faria J."/>
            <person name="Toubarro D."/>
        </authorList>
    </citation>
    <scope>NUCLEOTIDE SEQUENCE [LARGE SCALE GENOMIC DNA]</scope>
    <source>
        <strain evidence="6">ZMCS4</strain>
    </source>
</reference>
<dbReference type="SUPFAM" id="SSF53850">
    <property type="entry name" value="Periplasmic binding protein-like II"/>
    <property type="match status" value="1"/>
</dbReference>
<dbReference type="Proteomes" id="UP001310248">
    <property type="component" value="Unassembled WGS sequence"/>
</dbReference>
<evidence type="ECO:0000313" key="5">
    <source>
        <dbReference type="EMBL" id="MEE1674413.1"/>
    </source>
</evidence>
<dbReference type="EMBL" id="JAYDYW010000007">
    <property type="protein sequence ID" value="MEE1674413.1"/>
    <property type="molecule type" value="Genomic_DNA"/>
</dbReference>
<comment type="caution">
    <text evidence="5">The sequence shown here is derived from an EMBL/GenBank/DDBJ whole genome shotgun (WGS) entry which is preliminary data.</text>
</comment>
<name>A0ABU7G4T1_9ALTE</name>
<reference evidence="5 6" key="2">
    <citation type="submission" date="2023-12" db="EMBL/GenBank/DDBJ databases">
        <authorList>
            <consortium name="Cladostephus spongiosus"/>
            <person name="Lorente B."/>
            <person name="Cabral C."/>
            <person name="Frias J."/>
            <person name="Faria J."/>
            <person name="Toubarro D."/>
        </authorList>
    </citation>
    <scope>NUCLEOTIDE SEQUENCE [LARGE SCALE GENOMIC DNA]</scope>
    <source>
        <strain evidence="5 6">ZMCS4</strain>
    </source>
</reference>
<dbReference type="RefSeq" id="WP_329775543.1">
    <property type="nucleotide sequence ID" value="NZ_JAYDYW010000007.1"/>
</dbReference>
<feature type="chain" id="PRO_5046394527" evidence="4">
    <location>
        <begin position="26"/>
        <end position="422"/>
    </location>
</feature>
<protein>
    <submittedName>
        <fullName evidence="5">Extracellular solute-binding protein</fullName>
    </submittedName>
</protein>
<keyword evidence="3 4" id="KW-0732">Signal</keyword>
<evidence type="ECO:0000256" key="3">
    <source>
        <dbReference type="ARBA" id="ARBA00022729"/>
    </source>
</evidence>
<dbReference type="Gene3D" id="3.40.190.10">
    <property type="entry name" value="Periplasmic binding protein-like II"/>
    <property type="match status" value="2"/>
</dbReference>
<accession>A0ABU7G4T1</accession>
<feature type="signal peptide" evidence="4">
    <location>
        <begin position="1"/>
        <end position="25"/>
    </location>
</feature>
<keyword evidence="2" id="KW-0813">Transport</keyword>
<evidence type="ECO:0000256" key="1">
    <source>
        <dbReference type="ARBA" id="ARBA00008520"/>
    </source>
</evidence>
<evidence type="ECO:0000256" key="2">
    <source>
        <dbReference type="ARBA" id="ARBA00022448"/>
    </source>
</evidence>
<dbReference type="InterPro" id="IPR006059">
    <property type="entry name" value="SBP"/>
</dbReference>
<comment type="similarity">
    <text evidence="1">Belongs to the bacterial solute-binding protein 1 family.</text>
</comment>
<proteinExistence type="inferred from homology"/>